<dbReference type="Proteomes" id="UP000190044">
    <property type="component" value="Unassembled WGS sequence"/>
</dbReference>
<keyword evidence="2" id="KW-1185">Reference proteome</keyword>
<protein>
    <submittedName>
        <fullName evidence="1">Uncharacterized protein</fullName>
    </submittedName>
</protein>
<evidence type="ECO:0000313" key="2">
    <source>
        <dbReference type="Proteomes" id="UP000190044"/>
    </source>
</evidence>
<dbReference type="RefSeq" id="WP_079637257.1">
    <property type="nucleotide sequence ID" value="NZ_FUYP01000003.1"/>
</dbReference>
<proteinExistence type="predicted"/>
<organism evidence="1 2">
    <name type="scientific">Sphingopyxis flava</name>
    <dbReference type="NCBI Taxonomy" id="1507287"/>
    <lineage>
        <taxon>Bacteria</taxon>
        <taxon>Pseudomonadati</taxon>
        <taxon>Pseudomonadota</taxon>
        <taxon>Alphaproteobacteria</taxon>
        <taxon>Sphingomonadales</taxon>
        <taxon>Sphingomonadaceae</taxon>
        <taxon>Sphingopyxis</taxon>
    </lineage>
</organism>
<evidence type="ECO:0000313" key="1">
    <source>
        <dbReference type="EMBL" id="SKB32299.1"/>
    </source>
</evidence>
<gene>
    <name evidence="1" type="ORF">SAMN06295937_100363</name>
</gene>
<reference evidence="2" key="1">
    <citation type="submission" date="2017-02" db="EMBL/GenBank/DDBJ databases">
        <authorList>
            <person name="Varghese N."/>
            <person name="Submissions S."/>
        </authorList>
    </citation>
    <scope>NUCLEOTIDE SEQUENCE [LARGE SCALE GENOMIC DNA]</scope>
    <source>
        <strain evidence="2">R11H</strain>
    </source>
</reference>
<dbReference type="AlphaFoldDB" id="A0A1T5ABV0"/>
<sequence>MPNIRDYLTDDAMPVIAGIGSGASGVAPGATAYLPAAANTAPGAASLSTGTDNIAGRINELTSKDSAWMRGARTEGMKQANRRGLVNSSIGIGAAQREAISAAAPIASQESQQRLQRDVSAAQLAAQERGQLLDAFTQQMGAYQQSLSNTLANDKIPSGSRSAVQNSLRDQLNYGLSWMQKLYGVTVPGAK</sequence>
<dbReference type="OrthoDB" id="5690546at2"/>
<name>A0A1T5ABV0_9SPHN</name>
<dbReference type="EMBL" id="FUYP01000003">
    <property type="protein sequence ID" value="SKB32299.1"/>
    <property type="molecule type" value="Genomic_DNA"/>
</dbReference>
<accession>A0A1T5ABV0</accession>